<dbReference type="Gene3D" id="3.30.70.330">
    <property type="match status" value="3"/>
</dbReference>
<reference evidence="7 8" key="1">
    <citation type="submission" date="2024-05" db="EMBL/GenBank/DDBJ databases">
        <title>A high-quality chromosomal-level genome assembly of Topmouth culter (Culter alburnus).</title>
        <authorList>
            <person name="Zhao H."/>
        </authorList>
    </citation>
    <scope>NUCLEOTIDE SEQUENCE [LARGE SCALE GENOMIC DNA]</scope>
    <source>
        <strain evidence="7">CATC2023</strain>
        <tissue evidence="7">Muscle</tissue>
    </source>
</reference>
<feature type="domain" description="RRM" evidence="6">
    <location>
        <begin position="244"/>
        <end position="322"/>
    </location>
</feature>
<dbReference type="GO" id="GO:0003723">
    <property type="term" value="F:RNA binding"/>
    <property type="evidence" value="ECO:0007669"/>
    <property type="project" value="UniProtKB-UniRule"/>
</dbReference>
<dbReference type="InterPro" id="IPR002343">
    <property type="entry name" value="Hud_Sxl_RNA"/>
</dbReference>
<name>A0AAW2AGE2_CULAL</name>
<dbReference type="PROSITE" id="PS50102">
    <property type="entry name" value="RRM"/>
    <property type="match status" value="3"/>
</dbReference>
<comment type="similarity">
    <text evidence="1 5">Belongs to the RRM elav family.</text>
</comment>
<feature type="domain" description="RRM" evidence="6">
    <location>
        <begin position="104"/>
        <end position="184"/>
    </location>
</feature>
<comment type="caution">
    <text evidence="7">The sequence shown here is derived from an EMBL/GenBank/DDBJ whole genome shotgun (WGS) entry which is preliminary data.</text>
</comment>
<dbReference type="AlphaFoldDB" id="A0AAW2AGE2"/>
<dbReference type="CDD" id="cd12652">
    <property type="entry name" value="RRM2_Hu"/>
    <property type="match status" value="1"/>
</dbReference>
<evidence type="ECO:0000313" key="8">
    <source>
        <dbReference type="Proteomes" id="UP001479290"/>
    </source>
</evidence>
<keyword evidence="2" id="KW-0677">Repeat</keyword>
<dbReference type="PANTHER" id="PTHR10352">
    <property type="entry name" value="EUKARYOTIC TRANSLATION INITIATION FACTOR 3 SUBUNIT G"/>
    <property type="match status" value="1"/>
</dbReference>
<proteinExistence type="inferred from homology"/>
<gene>
    <name evidence="7" type="ORF">ABG768_026023</name>
</gene>
<feature type="domain" description="RRM" evidence="6">
    <location>
        <begin position="18"/>
        <end position="96"/>
    </location>
</feature>
<dbReference type="Proteomes" id="UP001479290">
    <property type="component" value="Unassembled WGS sequence"/>
</dbReference>
<organism evidence="7 8">
    <name type="scientific">Culter alburnus</name>
    <name type="common">Topmouth culter</name>
    <dbReference type="NCBI Taxonomy" id="194366"/>
    <lineage>
        <taxon>Eukaryota</taxon>
        <taxon>Metazoa</taxon>
        <taxon>Chordata</taxon>
        <taxon>Craniata</taxon>
        <taxon>Vertebrata</taxon>
        <taxon>Euteleostomi</taxon>
        <taxon>Actinopterygii</taxon>
        <taxon>Neopterygii</taxon>
        <taxon>Teleostei</taxon>
        <taxon>Ostariophysi</taxon>
        <taxon>Cypriniformes</taxon>
        <taxon>Xenocyprididae</taxon>
        <taxon>Xenocypridinae</taxon>
        <taxon>Culter</taxon>
    </lineage>
</organism>
<accession>A0AAW2AGE2</accession>
<evidence type="ECO:0000256" key="5">
    <source>
        <dbReference type="RuleBase" id="RU361281"/>
    </source>
</evidence>
<evidence type="ECO:0000256" key="4">
    <source>
        <dbReference type="PROSITE-ProRule" id="PRU00176"/>
    </source>
</evidence>
<keyword evidence="8" id="KW-1185">Reference proteome</keyword>
<evidence type="ECO:0000256" key="2">
    <source>
        <dbReference type="ARBA" id="ARBA00022737"/>
    </source>
</evidence>
<dbReference type="InterPro" id="IPR012677">
    <property type="entry name" value="Nucleotide-bd_a/b_plait_sf"/>
</dbReference>
<dbReference type="SMART" id="SM00360">
    <property type="entry name" value="RRM"/>
    <property type="match status" value="3"/>
</dbReference>
<evidence type="ECO:0000313" key="7">
    <source>
        <dbReference type="EMBL" id="KAK9972736.1"/>
    </source>
</evidence>
<evidence type="ECO:0000256" key="3">
    <source>
        <dbReference type="ARBA" id="ARBA00022884"/>
    </source>
</evidence>
<evidence type="ECO:0000256" key="1">
    <source>
        <dbReference type="ARBA" id="ARBA00006266"/>
    </source>
</evidence>
<dbReference type="GO" id="GO:1990904">
    <property type="term" value="C:ribonucleoprotein complex"/>
    <property type="evidence" value="ECO:0007669"/>
    <property type="project" value="InterPro"/>
</dbReference>
<dbReference type="PRINTS" id="PR00961">
    <property type="entry name" value="HUDSXLRNA"/>
</dbReference>
<dbReference type="InterPro" id="IPR035979">
    <property type="entry name" value="RBD_domain_sf"/>
</dbReference>
<dbReference type="EMBL" id="JAWDJR010000007">
    <property type="protein sequence ID" value="KAK9972736.1"/>
    <property type="molecule type" value="Genomic_DNA"/>
</dbReference>
<dbReference type="FunFam" id="3.30.70.330:FF:000006">
    <property type="entry name" value="ELAV-like 3"/>
    <property type="match status" value="1"/>
</dbReference>
<keyword evidence="3 4" id="KW-0694">RNA-binding</keyword>
<dbReference type="Pfam" id="PF00076">
    <property type="entry name" value="RRM_1"/>
    <property type="match status" value="3"/>
</dbReference>
<dbReference type="InterPro" id="IPR000504">
    <property type="entry name" value="RRM_dom"/>
</dbReference>
<dbReference type="FunFam" id="3.30.70.330:FF:000005">
    <property type="entry name" value="ELAV-like protein"/>
    <property type="match status" value="1"/>
</dbReference>
<dbReference type="NCBIfam" id="TIGR01661">
    <property type="entry name" value="ELAV_HUD_SF"/>
    <property type="match status" value="1"/>
</dbReference>
<evidence type="ECO:0000259" key="6">
    <source>
        <dbReference type="PROSITE" id="PS50102"/>
    </source>
</evidence>
<protein>
    <recommendedName>
        <fullName evidence="5">ELAV-like protein</fullName>
    </recommendedName>
</protein>
<dbReference type="FunFam" id="3.30.70.330:FF:000017">
    <property type="entry name" value="ELAV-like protein"/>
    <property type="match status" value="1"/>
</dbReference>
<sequence length="327" mass="35807">MKSCDELSCMSPVDDSKTNLIVNYLPQNMTPDELKSLFGSIGDIESCKIVRDKITGQSLGYGFVNYVDPQDAEKAINILNGLRLQAKTIKVSFARPSSASIRDANLYVSGLPKTMTQTELDQLFSPYGRIITSRILVDQITGVSRGVGFIRFDRRTEAEEAIKGLNAQKPPGSTEPITVKFANNPSQKSSPAFVLDSRLMRPAQRFRLDNLLNASYGVKRFSPVSIDAVSGLAGVRLPAHAAGWCIFVYNLAPDADESVLWQIFGPFGAVMNVKVVRDFGSEKCKGFGFVTMSNYEEAAVAIASLNGFRLGERVLQVSFKTSKTHKA</sequence>
<dbReference type="InterPro" id="IPR006548">
    <property type="entry name" value="ELAD_HU_SF"/>
</dbReference>
<dbReference type="SUPFAM" id="SSF54928">
    <property type="entry name" value="RNA-binding domain, RBD"/>
    <property type="match status" value="2"/>
</dbReference>